<name>A0A2Z4YR26_RHILE</name>
<protein>
    <submittedName>
        <fullName evidence="1">Uncharacterized protein</fullName>
    </submittedName>
</protein>
<gene>
    <name evidence="1" type="ORF">DLJ82_7605</name>
</gene>
<geneLocation type="plasmid" evidence="1 2">
    <name>unnamed2</name>
</geneLocation>
<sequence>MPLGFASAGGTGAKSVAKAQTALYLDDRLSEP</sequence>
<dbReference type="EMBL" id="CP030762">
    <property type="protein sequence ID" value="AXA43850.1"/>
    <property type="molecule type" value="Genomic_DNA"/>
</dbReference>
<evidence type="ECO:0000313" key="1">
    <source>
        <dbReference type="EMBL" id="AXA43850.1"/>
    </source>
</evidence>
<keyword evidence="1" id="KW-0614">Plasmid</keyword>
<dbReference type="Proteomes" id="UP000251166">
    <property type="component" value="Plasmid unnamed2"/>
</dbReference>
<accession>A0A2Z4YR26</accession>
<reference evidence="1 2" key="1">
    <citation type="submission" date="2018-07" db="EMBL/GenBank/DDBJ databases">
        <title>Rhizobium leguminosarum strain:ATCC 14479 Genome sequencing and assembly.</title>
        <authorList>
            <person name="Chakraborty R."/>
        </authorList>
    </citation>
    <scope>NUCLEOTIDE SEQUENCE [LARGE SCALE GENOMIC DNA]</scope>
    <source>
        <strain evidence="1 2">ATCC 14479</strain>
        <plasmid evidence="2">Plasmid unnamed2</plasmid>
    </source>
</reference>
<dbReference type="AlphaFoldDB" id="A0A2Z4YR26"/>
<organism evidence="1 2">
    <name type="scientific">Rhizobium leguminosarum</name>
    <dbReference type="NCBI Taxonomy" id="384"/>
    <lineage>
        <taxon>Bacteria</taxon>
        <taxon>Pseudomonadati</taxon>
        <taxon>Pseudomonadota</taxon>
        <taxon>Alphaproteobacteria</taxon>
        <taxon>Hyphomicrobiales</taxon>
        <taxon>Rhizobiaceae</taxon>
        <taxon>Rhizobium/Agrobacterium group</taxon>
        <taxon>Rhizobium</taxon>
    </lineage>
</organism>
<proteinExistence type="predicted"/>
<evidence type="ECO:0000313" key="2">
    <source>
        <dbReference type="Proteomes" id="UP000251166"/>
    </source>
</evidence>